<sequence>MRSFVFRKIALTTWVGLGLVSCTGSIQQAGLGIDSQSSGNSAPRTISGKTLDKCTDHFKKWNNVTYPQGKTATYDPGGVIVATRYYPGDPETSSKISSLVSYKIALGKNWYDPDNSYAFCFYKYSSGNLSYLENIVTNGYGDAQSIYVYNISSNIYYMLTGKMIRIN</sequence>
<gene>
    <name evidence="1" type="ORF">ACETRX_34045</name>
</gene>
<accession>A0ABV6ZRD4</accession>
<organism evidence="1 2">
    <name type="scientific">Labrys neptuniae</name>
    <dbReference type="NCBI Taxonomy" id="376174"/>
    <lineage>
        <taxon>Bacteria</taxon>
        <taxon>Pseudomonadati</taxon>
        <taxon>Pseudomonadota</taxon>
        <taxon>Alphaproteobacteria</taxon>
        <taxon>Hyphomicrobiales</taxon>
        <taxon>Xanthobacteraceae</taxon>
        <taxon>Labrys</taxon>
    </lineage>
</organism>
<evidence type="ECO:0008006" key="3">
    <source>
        <dbReference type="Google" id="ProtNLM"/>
    </source>
</evidence>
<comment type="caution">
    <text evidence="1">The sequence shown here is derived from an EMBL/GenBank/DDBJ whole genome shotgun (WGS) entry which is preliminary data.</text>
</comment>
<evidence type="ECO:0000313" key="2">
    <source>
        <dbReference type="Proteomes" id="UP001595190"/>
    </source>
</evidence>
<protein>
    <recommendedName>
        <fullName evidence="3">Lipoprotein</fullName>
    </recommendedName>
</protein>
<dbReference type="Proteomes" id="UP001595190">
    <property type="component" value="Unassembled WGS sequence"/>
</dbReference>
<dbReference type="PROSITE" id="PS51257">
    <property type="entry name" value="PROKAR_LIPOPROTEIN"/>
    <property type="match status" value="1"/>
</dbReference>
<reference evidence="1 2" key="1">
    <citation type="submission" date="2024-09" db="EMBL/GenBank/DDBJ databases">
        <title>Description of Labrys sedimenti sp. nov., isolated from a diclofenac-degrading enrichment culture, and genome-based reclassification of Labrys portucalensis as a later heterotypic synonym of Labrys neptuniae.</title>
        <authorList>
            <person name="Tancsics A."/>
            <person name="Csepanyi A."/>
        </authorList>
    </citation>
    <scope>NUCLEOTIDE SEQUENCE [LARGE SCALE GENOMIC DNA]</scope>
    <source>
        <strain evidence="1 2">LMG 23412</strain>
    </source>
</reference>
<evidence type="ECO:0000313" key="1">
    <source>
        <dbReference type="EMBL" id="MFC2254677.1"/>
    </source>
</evidence>
<dbReference type="EMBL" id="JBHGPK010000040">
    <property type="protein sequence ID" value="MFC2254677.1"/>
    <property type="molecule type" value="Genomic_DNA"/>
</dbReference>
<name>A0ABV6ZRD4_9HYPH</name>
<dbReference type="RefSeq" id="WP_394315320.1">
    <property type="nucleotide sequence ID" value="NZ_JBHGPK010000040.1"/>
</dbReference>
<proteinExistence type="predicted"/>